<dbReference type="InParanoid" id="S5MJU6"/>
<feature type="transmembrane region" description="Helical" evidence="1">
    <location>
        <begin position="59"/>
        <end position="81"/>
    </location>
</feature>
<name>S5MJU6_9MOLU</name>
<keyword evidence="3" id="KW-1185">Reference proteome</keyword>
<dbReference type="KEGG" id="sdi:SDIMI_v3c05210"/>
<dbReference type="RefSeq" id="WP_020836457.1">
    <property type="nucleotide sequence ID" value="NC_021833.1"/>
</dbReference>
<evidence type="ECO:0000313" key="3">
    <source>
        <dbReference type="Proteomes" id="UP000014983"/>
    </source>
</evidence>
<dbReference type="AlphaFoldDB" id="S5MJU6"/>
<dbReference type="HOGENOM" id="CLU_1460416_0_0_14"/>
<keyword evidence="1" id="KW-1133">Transmembrane helix</keyword>
<dbReference type="OrthoDB" id="389408at2"/>
<feature type="transmembrane region" description="Helical" evidence="1">
    <location>
        <begin position="87"/>
        <end position="109"/>
    </location>
</feature>
<dbReference type="EMBL" id="CP005076">
    <property type="protein sequence ID" value="AGR42225.1"/>
    <property type="molecule type" value="Genomic_DNA"/>
</dbReference>
<dbReference type="STRING" id="1276221.SDIMI_v3c05210"/>
<reference evidence="2 3" key="1">
    <citation type="journal article" date="2013" name="Genome Biol. Evol.">
        <title>Comparison of metabolic capacities and inference of gene content evolution in mosquito-associated Spiroplasma diminutum and S. taiwanense.</title>
        <authorList>
            <person name="Lo W.S."/>
            <person name="Ku C."/>
            <person name="Chen L.L."/>
            <person name="Chang T.H."/>
            <person name="Kuo C.H."/>
        </authorList>
    </citation>
    <scope>NUCLEOTIDE SEQUENCE [LARGE SCALE GENOMIC DNA]</scope>
    <source>
        <strain evidence="2">CUAS-1</strain>
    </source>
</reference>
<keyword evidence="1" id="KW-0812">Transmembrane</keyword>
<dbReference type="PATRIC" id="fig|1276221.3.peg.518"/>
<organism evidence="2 3">
    <name type="scientific">Spiroplasma diminutum CUAS-1</name>
    <dbReference type="NCBI Taxonomy" id="1276221"/>
    <lineage>
        <taxon>Bacteria</taxon>
        <taxon>Bacillati</taxon>
        <taxon>Mycoplasmatota</taxon>
        <taxon>Mollicutes</taxon>
        <taxon>Entomoplasmatales</taxon>
        <taxon>Spiroplasmataceae</taxon>
        <taxon>Spiroplasma</taxon>
    </lineage>
</organism>
<protein>
    <recommendedName>
        <fullName evidence="4">Transmembrane protein</fullName>
    </recommendedName>
</protein>
<dbReference type="Proteomes" id="UP000014983">
    <property type="component" value="Chromosome"/>
</dbReference>
<feature type="transmembrane region" description="Helical" evidence="1">
    <location>
        <begin position="12"/>
        <end position="32"/>
    </location>
</feature>
<proteinExistence type="predicted"/>
<sequence>MNFLNIWTSSVISGYLFMLLTTAVLIYFFVIYKKRLKKMQIIWSKEHYFNSKLDKIFSLYFYLLIIPYILIMTVFFIFNLIVQNIVYTGFIFTLFYLIYAIQILIYILLLNNKQKSIIAFCYEEQLILFNEIIVLKNIDDVKHNLKRTVIYITFKDEKDLEDIIKIPYHWELFDYFKQLNLKISN</sequence>
<evidence type="ECO:0000313" key="2">
    <source>
        <dbReference type="EMBL" id="AGR42225.1"/>
    </source>
</evidence>
<keyword evidence="1" id="KW-0472">Membrane</keyword>
<gene>
    <name evidence="2" type="ORF">SDIMI_v3c05210</name>
</gene>
<evidence type="ECO:0008006" key="4">
    <source>
        <dbReference type="Google" id="ProtNLM"/>
    </source>
</evidence>
<accession>S5MJU6</accession>
<evidence type="ECO:0000256" key="1">
    <source>
        <dbReference type="SAM" id="Phobius"/>
    </source>
</evidence>